<dbReference type="InterPro" id="IPR050341">
    <property type="entry name" value="PP1_catalytic_subunit"/>
</dbReference>
<keyword evidence="3" id="KW-0479">Metal-binding</keyword>
<dbReference type="InterPro" id="IPR004843">
    <property type="entry name" value="Calcineurin-like_PHP"/>
</dbReference>
<dbReference type="Gene3D" id="3.60.21.10">
    <property type="match status" value="2"/>
</dbReference>
<evidence type="ECO:0000256" key="2">
    <source>
        <dbReference type="ARBA" id="ARBA00013081"/>
    </source>
</evidence>
<evidence type="ECO:0000256" key="7">
    <source>
        <dbReference type="ARBA" id="ARBA00047761"/>
    </source>
</evidence>
<evidence type="ECO:0000259" key="9">
    <source>
        <dbReference type="SMART" id="SM00156"/>
    </source>
</evidence>
<dbReference type="SUPFAM" id="SSF56300">
    <property type="entry name" value="Metallo-dependent phosphatases"/>
    <property type="match status" value="1"/>
</dbReference>
<evidence type="ECO:0000256" key="4">
    <source>
        <dbReference type="ARBA" id="ARBA00022801"/>
    </source>
</evidence>
<name>A0A6A6KHW8_HEVBR</name>
<keyword evidence="6" id="KW-0464">Manganese</keyword>
<evidence type="ECO:0000256" key="1">
    <source>
        <dbReference type="ARBA" id="ARBA00001936"/>
    </source>
</evidence>
<dbReference type="SMART" id="SM00156">
    <property type="entry name" value="PP2Ac"/>
    <property type="match status" value="1"/>
</dbReference>
<dbReference type="EC" id="3.1.3.16" evidence="2"/>
<comment type="cofactor">
    <cofactor evidence="1">
        <name>Mn(2+)</name>
        <dbReference type="ChEBI" id="CHEBI:29035"/>
    </cofactor>
</comment>
<dbReference type="PANTHER" id="PTHR11668">
    <property type="entry name" value="SERINE/THREONINE PROTEIN PHOSPHATASE"/>
    <property type="match status" value="1"/>
</dbReference>
<reference evidence="10 11" key="1">
    <citation type="journal article" date="2020" name="Mol. Plant">
        <title>The Chromosome-Based Rubber Tree Genome Provides New Insights into Spurge Genome Evolution and Rubber Biosynthesis.</title>
        <authorList>
            <person name="Liu J."/>
            <person name="Shi C."/>
            <person name="Shi C.C."/>
            <person name="Li W."/>
            <person name="Zhang Q.J."/>
            <person name="Zhang Y."/>
            <person name="Li K."/>
            <person name="Lu H.F."/>
            <person name="Shi C."/>
            <person name="Zhu S.T."/>
            <person name="Xiao Z.Y."/>
            <person name="Nan H."/>
            <person name="Yue Y."/>
            <person name="Zhu X.G."/>
            <person name="Wu Y."/>
            <person name="Hong X.N."/>
            <person name="Fan G.Y."/>
            <person name="Tong Y."/>
            <person name="Zhang D."/>
            <person name="Mao C.L."/>
            <person name="Liu Y.L."/>
            <person name="Hao S.J."/>
            <person name="Liu W.Q."/>
            <person name="Lv M.Q."/>
            <person name="Zhang H.B."/>
            <person name="Liu Y."/>
            <person name="Hu-Tang G.R."/>
            <person name="Wang J.P."/>
            <person name="Wang J.H."/>
            <person name="Sun Y.H."/>
            <person name="Ni S.B."/>
            <person name="Chen W.B."/>
            <person name="Zhang X.C."/>
            <person name="Jiao Y.N."/>
            <person name="Eichler E.E."/>
            <person name="Li G.H."/>
            <person name="Liu X."/>
            <person name="Gao L.Z."/>
        </authorList>
    </citation>
    <scope>NUCLEOTIDE SEQUENCE [LARGE SCALE GENOMIC DNA]</scope>
    <source>
        <strain evidence="11">cv. GT1</strain>
        <tissue evidence="10">Leaf</tissue>
    </source>
</reference>
<accession>A0A6A6KHW8</accession>
<proteinExistence type="predicted"/>
<comment type="caution">
    <text evidence="10">The sequence shown here is derived from an EMBL/GenBank/DDBJ whole genome shotgun (WGS) entry which is preliminary data.</text>
</comment>
<dbReference type="AlphaFoldDB" id="A0A6A6KHW8"/>
<organism evidence="10 11">
    <name type="scientific">Hevea brasiliensis</name>
    <name type="common">Para rubber tree</name>
    <name type="synonym">Siphonia brasiliensis</name>
    <dbReference type="NCBI Taxonomy" id="3981"/>
    <lineage>
        <taxon>Eukaryota</taxon>
        <taxon>Viridiplantae</taxon>
        <taxon>Streptophyta</taxon>
        <taxon>Embryophyta</taxon>
        <taxon>Tracheophyta</taxon>
        <taxon>Spermatophyta</taxon>
        <taxon>Magnoliopsida</taxon>
        <taxon>eudicotyledons</taxon>
        <taxon>Gunneridae</taxon>
        <taxon>Pentapetalae</taxon>
        <taxon>rosids</taxon>
        <taxon>fabids</taxon>
        <taxon>Malpighiales</taxon>
        <taxon>Euphorbiaceae</taxon>
        <taxon>Crotonoideae</taxon>
        <taxon>Micrandreae</taxon>
        <taxon>Hevea</taxon>
    </lineage>
</organism>
<evidence type="ECO:0000313" key="11">
    <source>
        <dbReference type="Proteomes" id="UP000467840"/>
    </source>
</evidence>
<dbReference type="Proteomes" id="UP000467840">
    <property type="component" value="Chromosome 8"/>
</dbReference>
<dbReference type="PANTHER" id="PTHR11668:SF300">
    <property type="entry name" value="SERINE_THREONINE-PROTEIN PHOSPHATASE"/>
    <property type="match status" value="1"/>
</dbReference>
<sequence>MDQAVLDDIIRRLLEVRGKPGKQVQLSEAEIRQLCVVSREIFVQQPNLLELEASIKICGILILFPIECYLVAALIDEKILCMHGGLSPDVHDLDQIRNLQRPTDVPDTGVSYTFGPDKVTEFLEKHDLDLICRAHQVVEDGYEFFADRQLVTIFSAPNYCGEFDNAGAMMSVDETLMCSFQILKPADKKSKFNFGNTATAKVGNTSGGGVLGSTTTAKPGNSPAGVKIAFEHEESVAKKFLPSLTQWVAVKIEKSNS</sequence>
<dbReference type="GO" id="GO:0046872">
    <property type="term" value="F:metal ion binding"/>
    <property type="evidence" value="ECO:0007669"/>
    <property type="project" value="UniProtKB-KW"/>
</dbReference>
<dbReference type="Pfam" id="PF00149">
    <property type="entry name" value="Metallophos"/>
    <property type="match status" value="1"/>
</dbReference>
<keyword evidence="5" id="KW-0904">Protein phosphatase</keyword>
<evidence type="ECO:0000256" key="8">
    <source>
        <dbReference type="ARBA" id="ARBA00048336"/>
    </source>
</evidence>
<dbReference type="PRINTS" id="PR00114">
    <property type="entry name" value="STPHPHTASE"/>
</dbReference>
<evidence type="ECO:0000256" key="6">
    <source>
        <dbReference type="ARBA" id="ARBA00023211"/>
    </source>
</evidence>
<gene>
    <name evidence="10" type="ORF">GH714_002183</name>
</gene>
<dbReference type="GO" id="GO:0005634">
    <property type="term" value="C:nucleus"/>
    <property type="evidence" value="ECO:0007669"/>
    <property type="project" value="TreeGrafter"/>
</dbReference>
<dbReference type="GO" id="GO:0005737">
    <property type="term" value="C:cytoplasm"/>
    <property type="evidence" value="ECO:0007669"/>
    <property type="project" value="TreeGrafter"/>
</dbReference>
<dbReference type="Pfam" id="PF16891">
    <property type="entry name" value="STPPase_N"/>
    <property type="match status" value="1"/>
</dbReference>
<evidence type="ECO:0000256" key="3">
    <source>
        <dbReference type="ARBA" id="ARBA00022723"/>
    </source>
</evidence>
<dbReference type="GO" id="GO:0004722">
    <property type="term" value="F:protein serine/threonine phosphatase activity"/>
    <property type="evidence" value="ECO:0007669"/>
    <property type="project" value="UniProtKB-EC"/>
</dbReference>
<comment type="catalytic activity">
    <reaction evidence="7">
        <text>O-phospho-L-seryl-[protein] + H2O = L-seryl-[protein] + phosphate</text>
        <dbReference type="Rhea" id="RHEA:20629"/>
        <dbReference type="Rhea" id="RHEA-COMP:9863"/>
        <dbReference type="Rhea" id="RHEA-COMP:11604"/>
        <dbReference type="ChEBI" id="CHEBI:15377"/>
        <dbReference type="ChEBI" id="CHEBI:29999"/>
        <dbReference type="ChEBI" id="CHEBI:43474"/>
        <dbReference type="ChEBI" id="CHEBI:83421"/>
        <dbReference type="EC" id="3.1.3.16"/>
    </reaction>
</comment>
<keyword evidence="11" id="KW-1185">Reference proteome</keyword>
<comment type="catalytic activity">
    <reaction evidence="8">
        <text>O-phospho-L-threonyl-[protein] + H2O = L-threonyl-[protein] + phosphate</text>
        <dbReference type="Rhea" id="RHEA:47004"/>
        <dbReference type="Rhea" id="RHEA-COMP:11060"/>
        <dbReference type="Rhea" id="RHEA-COMP:11605"/>
        <dbReference type="ChEBI" id="CHEBI:15377"/>
        <dbReference type="ChEBI" id="CHEBI:30013"/>
        <dbReference type="ChEBI" id="CHEBI:43474"/>
        <dbReference type="ChEBI" id="CHEBI:61977"/>
        <dbReference type="EC" id="3.1.3.16"/>
    </reaction>
</comment>
<feature type="domain" description="Serine/threonine specific protein phosphatases" evidence="9">
    <location>
        <begin position="26"/>
        <end position="187"/>
    </location>
</feature>
<dbReference type="InterPro" id="IPR029052">
    <property type="entry name" value="Metallo-depent_PP-like"/>
</dbReference>
<dbReference type="InterPro" id="IPR006186">
    <property type="entry name" value="Ser/Thr-sp_prot-phosphatase"/>
</dbReference>
<keyword evidence="4" id="KW-0378">Hydrolase</keyword>
<dbReference type="InterPro" id="IPR031675">
    <property type="entry name" value="STPPase_N"/>
</dbReference>
<protein>
    <recommendedName>
        <fullName evidence="2">protein-serine/threonine phosphatase</fullName>
        <ecNumber evidence="2">3.1.3.16</ecNumber>
    </recommendedName>
</protein>
<evidence type="ECO:0000256" key="5">
    <source>
        <dbReference type="ARBA" id="ARBA00022912"/>
    </source>
</evidence>
<dbReference type="EMBL" id="JAAGAX010000016">
    <property type="protein sequence ID" value="KAF2287663.1"/>
    <property type="molecule type" value="Genomic_DNA"/>
</dbReference>
<evidence type="ECO:0000313" key="10">
    <source>
        <dbReference type="EMBL" id="KAF2287663.1"/>
    </source>
</evidence>